<comment type="subcellular location">
    <subcellularLocation>
        <location evidence="3">Cell membrane</location>
        <topology evidence="3">Peripheral membrane protein</topology>
    </subcellularLocation>
</comment>
<comment type="cofactor">
    <cofactor evidence="2">
        <name>Ca(2+)</name>
        <dbReference type="ChEBI" id="CHEBI:29108"/>
    </cofactor>
</comment>
<dbReference type="Gene3D" id="3.20.20.190">
    <property type="entry name" value="Phosphatidylinositol (PI) phosphodiesterase"/>
    <property type="match status" value="2"/>
</dbReference>
<dbReference type="Pfam" id="PF00168">
    <property type="entry name" value="C2"/>
    <property type="match status" value="1"/>
</dbReference>
<evidence type="ECO:0000259" key="13">
    <source>
        <dbReference type="PROSITE" id="PS50008"/>
    </source>
</evidence>
<dbReference type="PROSITE" id="PS50007">
    <property type="entry name" value="PIPLC_X_DOMAIN"/>
    <property type="match status" value="1"/>
</dbReference>
<reference evidence="14" key="1">
    <citation type="submission" date="2019-09" db="EMBL/GenBank/DDBJ databases">
        <title>Draft genome information of white flower Hibiscus syriacus.</title>
        <authorList>
            <person name="Kim Y.-M."/>
        </authorList>
    </citation>
    <scope>NUCLEOTIDE SEQUENCE [LARGE SCALE GENOMIC DNA]</scope>
    <source>
        <strain evidence="14">YM2019G1</strain>
    </source>
</reference>
<proteinExistence type="predicted"/>
<comment type="caution">
    <text evidence="14">The sequence shown here is derived from an EMBL/GenBank/DDBJ whole genome shotgun (WGS) entry which is preliminary data.</text>
</comment>
<keyword evidence="7 11" id="KW-0442">Lipid degradation</keyword>
<dbReference type="FunFam" id="2.60.40.150:FF:000060">
    <property type="entry name" value="Phosphoinositide phospholipase C"/>
    <property type="match status" value="1"/>
</dbReference>
<feature type="domain" description="C2" evidence="12">
    <location>
        <begin position="237"/>
        <end position="367"/>
    </location>
</feature>
<feature type="domain" description="PI-PLC Y-box" evidence="13">
    <location>
        <begin position="215"/>
        <end position="240"/>
    </location>
</feature>
<dbReference type="GO" id="GO:0005886">
    <property type="term" value="C:plasma membrane"/>
    <property type="evidence" value="ECO:0007669"/>
    <property type="project" value="UniProtKB-SubCell"/>
</dbReference>
<keyword evidence="6 11" id="KW-0378">Hydrolase</keyword>
<dbReference type="SMART" id="SM00148">
    <property type="entry name" value="PLCXc"/>
    <property type="match status" value="1"/>
</dbReference>
<protein>
    <recommendedName>
        <fullName evidence="4 11">Phosphoinositide phospholipase C</fullName>
        <ecNumber evidence="4 11">3.1.4.11</ecNumber>
    </recommendedName>
</protein>
<evidence type="ECO:0000256" key="8">
    <source>
        <dbReference type="ARBA" id="ARBA00023098"/>
    </source>
</evidence>
<comment type="catalytic activity">
    <reaction evidence="1 11">
        <text>a 1,2-diacyl-sn-glycero-3-phospho-(1D-myo-inositol-4,5-bisphosphate) + H2O = 1D-myo-inositol 1,4,5-trisphosphate + a 1,2-diacyl-sn-glycerol + H(+)</text>
        <dbReference type="Rhea" id="RHEA:33179"/>
        <dbReference type="ChEBI" id="CHEBI:15377"/>
        <dbReference type="ChEBI" id="CHEBI:15378"/>
        <dbReference type="ChEBI" id="CHEBI:17815"/>
        <dbReference type="ChEBI" id="CHEBI:58456"/>
        <dbReference type="ChEBI" id="CHEBI:203600"/>
        <dbReference type="EC" id="3.1.4.11"/>
    </reaction>
</comment>
<dbReference type="InterPro" id="IPR000909">
    <property type="entry name" value="PLipase_C_PInositol-sp_X_dom"/>
</dbReference>
<evidence type="ECO:0000313" key="15">
    <source>
        <dbReference type="Proteomes" id="UP000436088"/>
    </source>
</evidence>
<evidence type="ECO:0000256" key="2">
    <source>
        <dbReference type="ARBA" id="ARBA00001913"/>
    </source>
</evidence>
<dbReference type="InterPro" id="IPR000008">
    <property type="entry name" value="C2_dom"/>
</dbReference>
<sequence length="391" mass="44368">MSQRLCHLNKKDLHLEASFGYLFGDDNSPQASLGVHHDMSAPLSKYFIFTCHNSHLTGNQLSSDCSGVPIINALKRGVRVIELDIWPNSEKDDVDVLHGVTLTAPVAFIKCLESIKESAFISSEFPVFITLEDHLTKDLQNKAANVSLGAFQYFLFTPGGEVLKEFPSPESLKKRVIISTKPPKEYSQIEEVKDKESDLLSDEARDKLAPQKGNDKHLWLMQGMFRANGHCRYVKKPDFLLNPNEIFDPEDKHPVKTTLKVTLYIGEGWCHDFDHTHFDPYSPPDFYAKVGVAGVPEDKNMKKTETVENSWVPFWNQEFEFHITVPELALLRIEVYENDMEKDDFAGETCIPIAELKSGIRAVPLMDNKGDMYNNVKLLMQFEFISPPEAT</sequence>
<keyword evidence="9" id="KW-0472">Membrane</keyword>
<evidence type="ECO:0000256" key="9">
    <source>
        <dbReference type="ARBA" id="ARBA00023136"/>
    </source>
</evidence>
<dbReference type="EC" id="3.1.4.11" evidence="4 11"/>
<keyword evidence="8 11" id="KW-0443">Lipid metabolism</keyword>
<dbReference type="PRINTS" id="PR00390">
    <property type="entry name" value="PHPHLIPASEC"/>
</dbReference>
<evidence type="ECO:0000256" key="7">
    <source>
        <dbReference type="ARBA" id="ARBA00022963"/>
    </source>
</evidence>
<dbReference type="SUPFAM" id="SSF49562">
    <property type="entry name" value="C2 domain (Calcium/lipid-binding domain, CaLB)"/>
    <property type="match status" value="1"/>
</dbReference>
<dbReference type="CDD" id="cd00275">
    <property type="entry name" value="C2_PLC_like"/>
    <property type="match status" value="1"/>
</dbReference>
<dbReference type="Proteomes" id="UP000436088">
    <property type="component" value="Unassembled WGS sequence"/>
</dbReference>
<keyword evidence="15" id="KW-1185">Reference proteome</keyword>
<dbReference type="PANTHER" id="PTHR10336">
    <property type="entry name" value="PHOSPHOINOSITIDE-SPECIFIC PHOSPHOLIPASE C FAMILY PROTEIN"/>
    <property type="match status" value="1"/>
</dbReference>
<dbReference type="InterPro" id="IPR035892">
    <property type="entry name" value="C2_domain_sf"/>
</dbReference>
<evidence type="ECO:0000259" key="12">
    <source>
        <dbReference type="PROSITE" id="PS50004"/>
    </source>
</evidence>
<dbReference type="PANTHER" id="PTHR10336:SF154">
    <property type="entry name" value="PHOSPHOINOSITIDE PHOSPHOLIPASE C 2"/>
    <property type="match status" value="1"/>
</dbReference>
<dbReference type="AlphaFoldDB" id="A0A6A3C5G4"/>
<dbReference type="EMBL" id="VEPZ02000552">
    <property type="protein sequence ID" value="KAE8722818.1"/>
    <property type="molecule type" value="Genomic_DNA"/>
</dbReference>
<accession>A0A6A3C5G4</accession>
<evidence type="ECO:0000256" key="6">
    <source>
        <dbReference type="ARBA" id="ARBA00022801"/>
    </source>
</evidence>
<dbReference type="GO" id="GO:0006950">
    <property type="term" value="P:response to stress"/>
    <property type="evidence" value="ECO:0007669"/>
    <property type="project" value="UniProtKB-ARBA"/>
</dbReference>
<name>A0A6A3C5G4_HIBSY</name>
<keyword evidence="10" id="KW-0807">Transducer</keyword>
<dbReference type="Gene3D" id="2.60.40.150">
    <property type="entry name" value="C2 domain"/>
    <property type="match status" value="1"/>
</dbReference>
<dbReference type="Pfam" id="PF00388">
    <property type="entry name" value="PI-PLC-X"/>
    <property type="match status" value="1"/>
</dbReference>
<evidence type="ECO:0000256" key="11">
    <source>
        <dbReference type="RuleBase" id="RU361133"/>
    </source>
</evidence>
<dbReference type="InterPro" id="IPR017946">
    <property type="entry name" value="PLC-like_Pdiesterase_TIM-brl"/>
</dbReference>
<dbReference type="GO" id="GO:0016042">
    <property type="term" value="P:lipid catabolic process"/>
    <property type="evidence" value="ECO:0007669"/>
    <property type="project" value="UniProtKB-KW"/>
</dbReference>
<dbReference type="InterPro" id="IPR001192">
    <property type="entry name" value="PI-PLC_fam"/>
</dbReference>
<evidence type="ECO:0000256" key="4">
    <source>
        <dbReference type="ARBA" id="ARBA00012368"/>
    </source>
</evidence>
<dbReference type="SUPFAM" id="SSF51695">
    <property type="entry name" value="PLC-like phosphodiesterases"/>
    <property type="match status" value="1"/>
</dbReference>
<organism evidence="14 15">
    <name type="scientific">Hibiscus syriacus</name>
    <name type="common">Rose of Sharon</name>
    <dbReference type="NCBI Taxonomy" id="106335"/>
    <lineage>
        <taxon>Eukaryota</taxon>
        <taxon>Viridiplantae</taxon>
        <taxon>Streptophyta</taxon>
        <taxon>Embryophyta</taxon>
        <taxon>Tracheophyta</taxon>
        <taxon>Spermatophyta</taxon>
        <taxon>Magnoliopsida</taxon>
        <taxon>eudicotyledons</taxon>
        <taxon>Gunneridae</taxon>
        <taxon>Pentapetalae</taxon>
        <taxon>rosids</taxon>
        <taxon>malvids</taxon>
        <taxon>Malvales</taxon>
        <taxon>Malvaceae</taxon>
        <taxon>Malvoideae</taxon>
        <taxon>Hibiscus</taxon>
    </lineage>
</organism>
<evidence type="ECO:0000256" key="5">
    <source>
        <dbReference type="ARBA" id="ARBA00022475"/>
    </source>
</evidence>
<evidence type="ECO:0000256" key="3">
    <source>
        <dbReference type="ARBA" id="ARBA00004202"/>
    </source>
</evidence>
<dbReference type="PROSITE" id="PS50008">
    <property type="entry name" value="PIPLC_Y_DOMAIN"/>
    <property type="match status" value="1"/>
</dbReference>
<evidence type="ECO:0000256" key="1">
    <source>
        <dbReference type="ARBA" id="ARBA00001195"/>
    </source>
</evidence>
<gene>
    <name evidence="14" type="ORF">F3Y22_tig00013565pilonHSYRG00048</name>
</gene>
<evidence type="ECO:0000313" key="14">
    <source>
        <dbReference type="EMBL" id="KAE8722818.1"/>
    </source>
</evidence>
<dbReference type="GO" id="GO:0048015">
    <property type="term" value="P:phosphatidylinositol-mediated signaling"/>
    <property type="evidence" value="ECO:0007669"/>
    <property type="project" value="TreeGrafter"/>
</dbReference>
<keyword evidence="5" id="KW-1003">Cell membrane</keyword>
<evidence type="ECO:0000256" key="10">
    <source>
        <dbReference type="ARBA" id="ARBA00023224"/>
    </source>
</evidence>
<dbReference type="GO" id="GO:0051209">
    <property type="term" value="P:release of sequestered calcium ion into cytosol"/>
    <property type="evidence" value="ECO:0007669"/>
    <property type="project" value="TreeGrafter"/>
</dbReference>
<dbReference type="SMART" id="SM00149">
    <property type="entry name" value="PLCYc"/>
    <property type="match status" value="1"/>
</dbReference>
<dbReference type="SMART" id="SM00239">
    <property type="entry name" value="C2"/>
    <property type="match status" value="1"/>
</dbReference>
<dbReference type="GO" id="GO:0004435">
    <property type="term" value="F:phosphatidylinositol-4,5-bisphosphate phospholipase C activity"/>
    <property type="evidence" value="ECO:0007669"/>
    <property type="project" value="UniProtKB-EC"/>
</dbReference>
<dbReference type="PROSITE" id="PS50004">
    <property type="entry name" value="C2"/>
    <property type="match status" value="1"/>
</dbReference>
<dbReference type="InterPro" id="IPR001711">
    <property type="entry name" value="PLipase_C_Pinositol-sp_Y"/>
</dbReference>